<reference evidence="2 3" key="1">
    <citation type="submission" date="2023-11" db="EMBL/GenBank/DDBJ databases">
        <title>Draft genome of Azohydromonas lata strain H1 (DSM1123), a polyhydroxyalkanoate producer.</title>
        <authorList>
            <person name="Traversa D."/>
            <person name="D'Addabbo P."/>
            <person name="Pazzani C."/>
            <person name="Manzari C."/>
            <person name="Chiara M."/>
            <person name="Scrascia M."/>
        </authorList>
    </citation>
    <scope>NUCLEOTIDE SEQUENCE [LARGE SCALE GENOMIC DNA]</scope>
    <source>
        <strain evidence="2 3">H1</strain>
    </source>
</reference>
<dbReference type="InterPro" id="IPR050678">
    <property type="entry name" value="DNA_Partitioning_ATPase"/>
</dbReference>
<organism evidence="2 3">
    <name type="scientific">Azohydromonas lata</name>
    <dbReference type="NCBI Taxonomy" id="45677"/>
    <lineage>
        <taxon>Bacteria</taxon>
        <taxon>Pseudomonadati</taxon>
        <taxon>Pseudomonadota</taxon>
        <taxon>Betaproteobacteria</taxon>
        <taxon>Burkholderiales</taxon>
        <taxon>Sphaerotilaceae</taxon>
        <taxon>Azohydromonas</taxon>
    </lineage>
</organism>
<proteinExistence type="predicted"/>
<dbReference type="PANTHER" id="PTHR13696">
    <property type="entry name" value="P-LOOP CONTAINING NUCLEOSIDE TRIPHOSPHATE HYDROLASE"/>
    <property type="match status" value="1"/>
</dbReference>
<dbReference type="Pfam" id="PF13614">
    <property type="entry name" value="AAA_31"/>
    <property type="match status" value="1"/>
</dbReference>
<dbReference type="SUPFAM" id="SSF52540">
    <property type="entry name" value="P-loop containing nucleoside triphosphate hydrolases"/>
    <property type="match status" value="1"/>
</dbReference>
<protein>
    <submittedName>
        <fullName evidence="2">ParA family protein</fullName>
    </submittedName>
</protein>
<keyword evidence="3" id="KW-1185">Reference proteome</keyword>
<feature type="domain" description="AAA" evidence="1">
    <location>
        <begin position="1"/>
        <end position="174"/>
    </location>
</feature>
<name>A0ABU5IK68_9BURK</name>
<dbReference type="InterPro" id="IPR025669">
    <property type="entry name" value="AAA_dom"/>
</dbReference>
<dbReference type="RefSeq" id="WP_322467078.1">
    <property type="nucleotide sequence ID" value="NZ_JAXOJX010000041.1"/>
</dbReference>
<evidence type="ECO:0000259" key="1">
    <source>
        <dbReference type="Pfam" id="PF13614"/>
    </source>
</evidence>
<dbReference type="Gene3D" id="3.40.50.300">
    <property type="entry name" value="P-loop containing nucleotide triphosphate hydrolases"/>
    <property type="match status" value="1"/>
</dbReference>
<comment type="caution">
    <text evidence="2">The sequence shown here is derived from an EMBL/GenBank/DDBJ whole genome shotgun (WGS) entry which is preliminary data.</text>
</comment>
<evidence type="ECO:0000313" key="2">
    <source>
        <dbReference type="EMBL" id="MDZ5459297.1"/>
    </source>
</evidence>
<dbReference type="EMBL" id="JAXOJX010000041">
    <property type="protein sequence ID" value="MDZ5459297.1"/>
    <property type="molecule type" value="Genomic_DNA"/>
</dbReference>
<dbReference type="CDD" id="cd02042">
    <property type="entry name" value="ParAB_family"/>
    <property type="match status" value="1"/>
</dbReference>
<gene>
    <name evidence="2" type="ORF">SM757_22220</name>
</gene>
<dbReference type="InterPro" id="IPR027417">
    <property type="entry name" value="P-loop_NTPase"/>
</dbReference>
<dbReference type="Proteomes" id="UP001293718">
    <property type="component" value="Unassembled WGS sequence"/>
</dbReference>
<sequence length="256" mass="28131">MKTIVIAIQKGGQGKTFATCHLAQDFTEKRKLRVAVVDLDAQGDASFTLEAHDSGYAASRLFTDSADAVRAHFSARDNSGLTLIHADPALIDIEQPLTADQACDALKASMAVLGEYFDVAFIDTPPALGVRMTAAIMSANYMLSPIEMEAYSVRGMGKMFAVMNNLLERNPHLQFLGMLPNKVEARKPRHQANLASLRESYPELVMPVKVGLRDSIGDALEAGVPVWRIQKTAARDAIKEVRQFADYVFEKMEITQ</sequence>
<dbReference type="PANTHER" id="PTHR13696:SF99">
    <property type="entry name" value="COBYRINIC ACID AC-DIAMIDE SYNTHASE"/>
    <property type="match status" value="1"/>
</dbReference>
<accession>A0ABU5IK68</accession>
<evidence type="ECO:0000313" key="3">
    <source>
        <dbReference type="Proteomes" id="UP001293718"/>
    </source>
</evidence>